<reference evidence="2" key="1">
    <citation type="journal article" date="2022" name="Mol. Ecol. Resour.">
        <title>The genomes of chicory, endive, great burdock and yacon provide insights into Asteraceae palaeo-polyploidization history and plant inulin production.</title>
        <authorList>
            <person name="Fan W."/>
            <person name="Wang S."/>
            <person name="Wang H."/>
            <person name="Wang A."/>
            <person name="Jiang F."/>
            <person name="Liu H."/>
            <person name="Zhao H."/>
            <person name="Xu D."/>
            <person name="Zhang Y."/>
        </authorList>
    </citation>
    <scope>NUCLEOTIDE SEQUENCE [LARGE SCALE GENOMIC DNA]</scope>
    <source>
        <strain evidence="2">cv. Niubang</strain>
    </source>
</reference>
<protein>
    <submittedName>
        <fullName evidence="1">Uncharacterized protein</fullName>
    </submittedName>
</protein>
<proteinExistence type="predicted"/>
<accession>A0ACB9CHG1</accession>
<evidence type="ECO:0000313" key="1">
    <source>
        <dbReference type="EMBL" id="KAI3733680.1"/>
    </source>
</evidence>
<reference evidence="1 2" key="2">
    <citation type="journal article" date="2022" name="Mol. Ecol. Resour.">
        <title>The genomes of chicory, endive, great burdock and yacon provide insights into Asteraceae paleo-polyploidization history and plant inulin production.</title>
        <authorList>
            <person name="Fan W."/>
            <person name="Wang S."/>
            <person name="Wang H."/>
            <person name="Wang A."/>
            <person name="Jiang F."/>
            <person name="Liu H."/>
            <person name="Zhao H."/>
            <person name="Xu D."/>
            <person name="Zhang Y."/>
        </authorList>
    </citation>
    <scope>NUCLEOTIDE SEQUENCE [LARGE SCALE GENOMIC DNA]</scope>
    <source>
        <strain evidence="2">cv. Niubang</strain>
    </source>
</reference>
<dbReference type="Proteomes" id="UP001055879">
    <property type="component" value="Linkage Group LG04"/>
</dbReference>
<dbReference type="EMBL" id="CM042050">
    <property type="protein sequence ID" value="KAI3733680.1"/>
    <property type="molecule type" value="Genomic_DNA"/>
</dbReference>
<name>A0ACB9CHG1_ARCLA</name>
<comment type="caution">
    <text evidence="1">The sequence shown here is derived from an EMBL/GenBank/DDBJ whole genome shotgun (WGS) entry which is preliminary data.</text>
</comment>
<sequence>MEVTQFNFRDRELEKSMEIQNNSDIRCSHSFSVSHRLYTAFRVLGCRGYEKFEVCEEYLGEVVEVIGGEELTGEAEGRGGDERESEREEEEG</sequence>
<organism evidence="1 2">
    <name type="scientific">Arctium lappa</name>
    <name type="common">Greater burdock</name>
    <name type="synonym">Lappa major</name>
    <dbReference type="NCBI Taxonomy" id="4217"/>
    <lineage>
        <taxon>Eukaryota</taxon>
        <taxon>Viridiplantae</taxon>
        <taxon>Streptophyta</taxon>
        <taxon>Embryophyta</taxon>
        <taxon>Tracheophyta</taxon>
        <taxon>Spermatophyta</taxon>
        <taxon>Magnoliopsida</taxon>
        <taxon>eudicotyledons</taxon>
        <taxon>Gunneridae</taxon>
        <taxon>Pentapetalae</taxon>
        <taxon>asterids</taxon>
        <taxon>campanulids</taxon>
        <taxon>Asterales</taxon>
        <taxon>Asteraceae</taxon>
        <taxon>Carduoideae</taxon>
        <taxon>Cardueae</taxon>
        <taxon>Arctiinae</taxon>
        <taxon>Arctium</taxon>
    </lineage>
</organism>
<evidence type="ECO:0000313" key="2">
    <source>
        <dbReference type="Proteomes" id="UP001055879"/>
    </source>
</evidence>
<keyword evidence="2" id="KW-1185">Reference proteome</keyword>
<gene>
    <name evidence="1" type="ORF">L6452_13130</name>
</gene>